<comment type="caution">
    <text evidence="2">The sequence shown here is derived from an EMBL/GenBank/DDBJ whole genome shotgun (WGS) entry which is preliminary data.</text>
</comment>
<evidence type="ECO:0000259" key="1">
    <source>
        <dbReference type="Pfam" id="PF12671"/>
    </source>
</evidence>
<feature type="domain" description="Putative amidase" evidence="1">
    <location>
        <begin position="6"/>
        <end position="151"/>
    </location>
</feature>
<gene>
    <name evidence="2" type="ORF">H9728_05795</name>
</gene>
<name>A0A9D2CG47_9FIRM</name>
<reference evidence="2" key="2">
    <citation type="submission" date="2021-04" db="EMBL/GenBank/DDBJ databases">
        <authorList>
            <person name="Gilroy R."/>
        </authorList>
    </citation>
    <scope>NUCLEOTIDE SEQUENCE</scope>
    <source>
        <strain evidence="2">CHK199-9574</strain>
    </source>
</reference>
<accession>A0A9D2CG47</accession>
<protein>
    <submittedName>
        <fullName evidence="2">Amidase domain-containing protein</fullName>
    </submittedName>
</protein>
<dbReference type="Proteomes" id="UP000824135">
    <property type="component" value="Unassembled WGS sequence"/>
</dbReference>
<organism evidence="2 3">
    <name type="scientific">Candidatus Borkfalkia excrementavium</name>
    <dbReference type="NCBI Taxonomy" id="2838505"/>
    <lineage>
        <taxon>Bacteria</taxon>
        <taxon>Bacillati</taxon>
        <taxon>Bacillota</taxon>
        <taxon>Clostridia</taxon>
        <taxon>Christensenellales</taxon>
        <taxon>Christensenellaceae</taxon>
        <taxon>Candidatus Borkfalkia</taxon>
    </lineage>
</organism>
<reference evidence="2" key="1">
    <citation type="journal article" date="2021" name="PeerJ">
        <title>Extensive microbial diversity within the chicken gut microbiome revealed by metagenomics and culture.</title>
        <authorList>
            <person name="Gilroy R."/>
            <person name="Ravi A."/>
            <person name="Getino M."/>
            <person name="Pursley I."/>
            <person name="Horton D.L."/>
            <person name="Alikhan N.F."/>
            <person name="Baker D."/>
            <person name="Gharbi K."/>
            <person name="Hall N."/>
            <person name="Watson M."/>
            <person name="Adriaenssens E.M."/>
            <person name="Foster-Nyarko E."/>
            <person name="Jarju S."/>
            <person name="Secka A."/>
            <person name="Antonio M."/>
            <person name="Oren A."/>
            <person name="Chaudhuri R.R."/>
            <person name="La Ragione R."/>
            <person name="Hildebrand F."/>
            <person name="Pallen M.J."/>
        </authorList>
    </citation>
    <scope>NUCLEOTIDE SEQUENCE</scope>
    <source>
        <strain evidence="2">CHK199-9574</strain>
    </source>
</reference>
<dbReference type="Pfam" id="PF12671">
    <property type="entry name" value="Amidase_6"/>
    <property type="match status" value="1"/>
</dbReference>
<dbReference type="PANTHER" id="PTHR40032:SF1">
    <property type="entry name" value="EXPORTED PROTEIN"/>
    <property type="match status" value="1"/>
</dbReference>
<dbReference type="PANTHER" id="PTHR40032">
    <property type="entry name" value="EXPORTED PROTEIN-RELATED"/>
    <property type="match status" value="1"/>
</dbReference>
<dbReference type="AlphaFoldDB" id="A0A9D2CG47"/>
<dbReference type="InterPro" id="IPR024301">
    <property type="entry name" value="Amidase_6"/>
</dbReference>
<proteinExistence type="predicted"/>
<evidence type="ECO:0000313" key="2">
    <source>
        <dbReference type="EMBL" id="HIY78539.1"/>
    </source>
</evidence>
<sequence length="162" mass="18212">MKTAFYDANAAVRYAKLWAFRRNPAYYDFSGIGGDCTNFVSQCLFAGSGVMNFTPVTGWFYKSANERTASWTGVEFFYNFLTQNRGMGPFAAETDMRSLALGDVIQLGRETGDFYHTCIVTGFLFGLPLVAAHSYDAFDKPLTSYVFEKARFLHIEGVRTED</sequence>
<dbReference type="EMBL" id="DXCO01000037">
    <property type="protein sequence ID" value="HIY78539.1"/>
    <property type="molecule type" value="Genomic_DNA"/>
</dbReference>
<evidence type="ECO:0000313" key="3">
    <source>
        <dbReference type="Proteomes" id="UP000824135"/>
    </source>
</evidence>